<sequence length="783" mass="86730">MAVGKAVWGIDIGQSAVKALKCRMHEDGFWMVAEAFDYIEYPSPLNQAGAGSEGLVKDALREFLSRNDIRNDTVSISVPGQAGLARFFKAPPVEAKRIADIVKYEAKQQIPFPLEDVIWDYQPMPGSHEEEGISLETEIGIFAMKRDQIFRSLQPYLDTGIDVDFVQLSPICLYNFVSNDQLTVNPLKEVYDPANQPESCVIVSMGTETTDLVITNGFRVWQRSLPIGGNHFTKQLTKELKLTFAKAEHLKRHASEAENAKLVFQAMRPVFNDLVTEIQRSIGFFQTLDRKAKISRIIPIGNGMKLPGLIPYLGKNLGYDVVELDGYQKLTGTEVTSSPTFRENMLSFATCYGLCLQGLQKSALRTNLLPQEILVDRLVRQKKPWAVAAVAALLAACALNFGFHWRAYSAAHIPEFDLGMSKITTAQSKSSSFTSTDTTMMGEKENLEMIGRYVVGNEENRRLWPELMKAITTALPVDPDVPPGQVSKKPMDQRPELQITSVESQYFPDLSLWYTDAVKQKYAATLENRKAIERRESEGEDASPPIDEKIAAEDAKAAEKEPVAKEPAAAETADATETTNPEDAQLTAAEAEANVDLDESEVDPEDELAGPTAEESGWIIELTGYHFHNSRSARENAGAQYVRNTLIDQLDRGFVELINDNNEPELVSMKELGISHPIIAIDEVPKEIPYPNPDYEPPAGGLAGGEGYDTYGGAGAMRNPMDTEAEPPVPQTIPLKIYKFKVQFCWRETPLSKREEARRAAELAAAEEAEANAPLTDDAETEN</sequence>
<dbReference type="SUPFAM" id="SSF53067">
    <property type="entry name" value="Actin-like ATPase domain"/>
    <property type="match status" value="2"/>
</dbReference>
<dbReference type="CDD" id="cd24049">
    <property type="entry name" value="ASKHA_NBD_PilM"/>
    <property type="match status" value="1"/>
</dbReference>
<feature type="compositionally biased region" description="Acidic residues" evidence="1">
    <location>
        <begin position="593"/>
        <end position="608"/>
    </location>
</feature>
<dbReference type="RefSeq" id="WP_105354117.1">
    <property type="nucleotide sequence ID" value="NZ_PUIB01000011.1"/>
</dbReference>
<name>A0A2S8G2C6_9BACT</name>
<dbReference type="Proteomes" id="UP000239388">
    <property type="component" value="Unassembled WGS sequence"/>
</dbReference>
<dbReference type="AlphaFoldDB" id="A0A2S8G2C6"/>
<organism evidence="2 3">
    <name type="scientific">Blastopirellula marina</name>
    <dbReference type="NCBI Taxonomy" id="124"/>
    <lineage>
        <taxon>Bacteria</taxon>
        <taxon>Pseudomonadati</taxon>
        <taxon>Planctomycetota</taxon>
        <taxon>Planctomycetia</taxon>
        <taxon>Pirellulales</taxon>
        <taxon>Pirellulaceae</taxon>
        <taxon>Blastopirellula</taxon>
    </lineage>
</organism>
<dbReference type="InterPro" id="IPR043129">
    <property type="entry name" value="ATPase_NBD"/>
</dbReference>
<dbReference type="InterPro" id="IPR050696">
    <property type="entry name" value="FtsA/MreB"/>
</dbReference>
<reference evidence="2 3" key="1">
    <citation type="submission" date="2018-02" db="EMBL/GenBank/DDBJ databases">
        <title>Comparative genomes isolates from brazilian mangrove.</title>
        <authorList>
            <person name="Araujo J.E."/>
            <person name="Taketani R.G."/>
            <person name="Silva M.C.P."/>
            <person name="Loureco M.V."/>
            <person name="Andreote F.D."/>
        </authorList>
    </citation>
    <scope>NUCLEOTIDE SEQUENCE [LARGE SCALE GENOMIC DNA]</scope>
    <source>
        <strain evidence="2 3">NAP PRIS-MGV</strain>
    </source>
</reference>
<dbReference type="OrthoDB" id="9768127at2"/>
<dbReference type="PANTHER" id="PTHR32432:SF3">
    <property type="entry name" value="ETHANOLAMINE UTILIZATION PROTEIN EUTJ"/>
    <property type="match status" value="1"/>
</dbReference>
<evidence type="ECO:0000256" key="1">
    <source>
        <dbReference type="SAM" id="MobiDB-lite"/>
    </source>
</evidence>
<feature type="region of interest" description="Disordered" evidence="1">
    <location>
        <begin position="554"/>
        <end position="583"/>
    </location>
</feature>
<feature type="compositionally biased region" description="Basic and acidic residues" evidence="1">
    <location>
        <begin position="554"/>
        <end position="564"/>
    </location>
</feature>
<dbReference type="Pfam" id="PF11104">
    <property type="entry name" value="PilM_2"/>
    <property type="match status" value="1"/>
</dbReference>
<dbReference type="EMBL" id="PUIB01000011">
    <property type="protein sequence ID" value="PQO38599.1"/>
    <property type="molecule type" value="Genomic_DNA"/>
</dbReference>
<dbReference type="Gene3D" id="3.30.420.40">
    <property type="match status" value="2"/>
</dbReference>
<protein>
    <submittedName>
        <fullName evidence="2">Pilus assembly protein PilM</fullName>
    </submittedName>
</protein>
<proteinExistence type="predicted"/>
<dbReference type="PANTHER" id="PTHR32432">
    <property type="entry name" value="CELL DIVISION PROTEIN FTSA-RELATED"/>
    <property type="match status" value="1"/>
</dbReference>
<evidence type="ECO:0000313" key="3">
    <source>
        <dbReference type="Proteomes" id="UP000239388"/>
    </source>
</evidence>
<feature type="compositionally biased region" description="Low complexity" evidence="1">
    <location>
        <begin position="565"/>
        <end position="583"/>
    </location>
</feature>
<dbReference type="InterPro" id="IPR005883">
    <property type="entry name" value="PilM"/>
</dbReference>
<gene>
    <name evidence="2" type="ORF">C5Y98_11165</name>
</gene>
<comment type="caution">
    <text evidence="2">The sequence shown here is derived from an EMBL/GenBank/DDBJ whole genome shotgun (WGS) entry which is preliminary data.</text>
</comment>
<evidence type="ECO:0000313" key="2">
    <source>
        <dbReference type="EMBL" id="PQO38599.1"/>
    </source>
</evidence>
<feature type="region of interest" description="Disordered" evidence="1">
    <location>
        <begin position="593"/>
        <end position="612"/>
    </location>
</feature>
<feature type="region of interest" description="Disordered" evidence="1">
    <location>
        <begin position="475"/>
        <end position="495"/>
    </location>
</feature>
<dbReference type="Gene3D" id="3.30.1490.300">
    <property type="match status" value="1"/>
</dbReference>
<accession>A0A2S8G2C6</accession>
<feature type="region of interest" description="Disordered" evidence="1">
    <location>
        <begin position="755"/>
        <end position="783"/>
    </location>
</feature>